<dbReference type="PANTHER" id="PTHR43353:SF2">
    <property type="entry name" value="ALDEHYDE DEHYDROGENASE FAMILY PROTEIN (AFU_ORTHOLOGUE AFUA_8G05520)"/>
    <property type="match status" value="1"/>
</dbReference>
<dbReference type="AlphaFoldDB" id="A0A2V1DTT9"/>
<dbReference type="InterPro" id="IPR016163">
    <property type="entry name" value="Ald_DH_C"/>
</dbReference>
<dbReference type="Gene3D" id="3.40.309.10">
    <property type="entry name" value="Aldehyde Dehydrogenase, Chain A, domain 2"/>
    <property type="match status" value="1"/>
</dbReference>
<organism evidence="5 6">
    <name type="scientific">Periconia macrospinosa</name>
    <dbReference type="NCBI Taxonomy" id="97972"/>
    <lineage>
        <taxon>Eukaryota</taxon>
        <taxon>Fungi</taxon>
        <taxon>Dikarya</taxon>
        <taxon>Ascomycota</taxon>
        <taxon>Pezizomycotina</taxon>
        <taxon>Dothideomycetes</taxon>
        <taxon>Pleosporomycetidae</taxon>
        <taxon>Pleosporales</taxon>
        <taxon>Massarineae</taxon>
        <taxon>Periconiaceae</taxon>
        <taxon>Periconia</taxon>
    </lineage>
</organism>
<evidence type="ECO:0000256" key="2">
    <source>
        <dbReference type="ARBA" id="ARBA00022857"/>
    </source>
</evidence>
<dbReference type="SUPFAM" id="SSF53720">
    <property type="entry name" value="ALDH-like"/>
    <property type="match status" value="1"/>
</dbReference>
<proteinExistence type="inferred from homology"/>
<keyword evidence="6" id="KW-1185">Reference proteome</keyword>
<dbReference type="PANTHER" id="PTHR43353">
    <property type="entry name" value="SUCCINATE-SEMIALDEHYDE DEHYDROGENASE, MITOCHONDRIAL"/>
    <property type="match status" value="1"/>
</dbReference>
<evidence type="ECO:0000313" key="5">
    <source>
        <dbReference type="EMBL" id="PVI01489.1"/>
    </source>
</evidence>
<dbReference type="EMBL" id="KZ805357">
    <property type="protein sequence ID" value="PVI01489.1"/>
    <property type="molecule type" value="Genomic_DNA"/>
</dbReference>
<protein>
    <submittedName>
        <fullName evidence="5">Aldehyde dehydrogenase family protein</fullName>
    </submittedName>
</protein>
<keyword evidence="2" id="KW-0521">NADP</keyword>
<dbReference type="Gene3D" id="3.40.605.10">
    <property type="entry name" value="Aldehyde Dehydrogenase, Chain A, domain 1"/>
    <property type="match status" value="1"/>
</dbReference>
<evidence type="ECO:0000259" key="4">
    <source>
        <dbReference type="Pfam" id="PF00171"/>
    </source>
</evidence>
<dbReference type="InterPro" id="IPR016162">
    <property type="entry name" value="Ald_DH_N"/>
</dbReference>
<dbReference type="OrthoDB" id="310895at2759"/>
<sequence length="487" mass="51784">MTSSVASPHNEETSITVPLWIDGDEVFGQSTFDVVSSSSNSVCWKATSASIADATKAVETAQTAFKSWSLTKPAYRTHLLLKVAAILESNAPEYAQYMSTEMGADISVSQFFVMPLAIQMLKDIAGRASTICGSVPTCQQDGQSCIVFKEPYGVTFGIVPWNAPFVFGIRSAATALATGNTTILKASELTPRSYWAIGKAFHEAGLPKGVLNIISCPPSQAAEITDFIIEHPLVKKINFTGSTAIGRKIARSCGQHLKPCLMELGGKNSAIVLEDANLQLAAQACLAGSFINAGQICMATDRLIVQNSVAKEFLQILKDSLIAGSSDSPLPRVVSTGSKARLNKLLLQAVSQGATVAFGSNGEESSLETTTFVPTIMQGVDSSMTLWDEESFGPVVTISEVEGEEDAVALANSTGYGLSASIFTRDLRKGLAIAKKIESGAVHINSMTIHDEPALPFGGVKNSGWGRFNSEQGMEEFLVTKSVTWDD</sequence>
<feature type="domain" description="Aldehyde dehydrogenase" evidence="4">
    <location>
        <begin position="30"/>
        <end position="483"/>
    </location>
</feature>
<dbReference type="Pfam" id="PF00171">
    <property type="entry name" value="Aldedh"/>
    <property type="match status" value="1"/>
</dbReference>
<dbReference type="GO" id="GO:0009450">
    <property type="term" value="P:gamma-aminobutyric acid catabolic process"/>
    <property type="evidence" value="ECO:0007669"/>
    <property type="project" value="TreeGrafter"/>
</dbReference>
<dbReference type="STRING" id="97972.A0A2V1DTT9"/>
<comment type="similarity">
    <text evidence="1">Belongs to the aldehyde dehydrogenase family.</text>
</comment>
<dbReference type="CDD" id="cd07105">
    <property type="entry name" value="ALDH_SaliADH"/>
    <property type="match status" value="1"/>
</dbReference>
<dbReference type="GO" id="GO:0004777">
    <property type="term" value="F:succinate-semialdehyde dehydrogenase (NAD+) activity"/>
    <property type="evidence" value="ECO:0007669"/>
    <property type="project" value="TreeGrafter"/>
</dbReference>
<reference evidence="5 6" key="1">
    <citation type="journal article" date="2018" name="Sci. Rep.">
        <title>Comparative genomics provides insights into the lifestyle and reveals functional heterogeneity of dark septate endophytic fungi.</title>
        <authorList>
            <person name="Knapp D.G."/>
            <person name="Nemeth J.B."/>
            <person name="Barry K."/>
            <person name="Hainaut M."/>
            <person name="Henrissat B."/>
            <person name="Johnson J."/>
            <person name="Kuo A."/>
            <person name="Lim J.H.P."/>
            <person name="Lipzen A."/>
            <person name="Nolan M."/>
            <person name="Ohm R.A."/>
            <person name="Tamas L."/>
            <person name="Grigoriev I.V."/>
            <person name="Spatafora J.W."/>
            <person name="Nagy L.G."/>
            <person name="Kovacs G.M."/>
        </authorList>
    </citation>
    <scope>NUCLEOTIDE SEQUENCE [LARGE SCALE GENOMIC DNA]</scope>
    <source>
        <strain evidence="5 6">DSE2036</strain>
    </source>
</reference>
<dbReference type="Proteomes" id="UP000244855">
    <property type="component" value="Unassembled WGS sequence"/>
</dbReference>
<dbReference type="InterPro" id="IPR050740">
    <property type="entry name" value="Aldehyde_DH_Superfamily"/>
</dbReference>
<accession>A0A2V1DTT9</accession>
<keyword evidence="3" id="KW-0560">Oxidoreductase</keyword>
<dbReference type="InterPro" id="IPR015590">
    <property type="entry name" value="Aldehyde_DH_dom"/>
</dbReference>
<evidence type="ECO:0000256" key="3">
    <source>
        <dbReference type="ARBA" id="ARBA00023002"/>
    </source>
</evidence>
<evidence type="ECO:0000313" key="6">
    <source>
        <dbReference type="Proteomes" id="UP000244855"/>
    </source>
</evidence>
<gene>
    <name evidence="5" type="ORF">DM02DRAFT_591188</name>
</gene>
<dbReference type="InterPro" id="IPR016160">
    <property type="entry name" value="Ald_DH_CS_CYS"/>
</dbReference>
<evidence type="ECO:0000256" key="1">
    <source>
        <dbReference type="ARBA" id="ARBA00009986"/>
    </source>
</evidence>
<dbReference type="PROSITE" id="PS00070">
    <property type="entry name" value="ALDEHYDE_DEHYDR_CYS"/>
    <property type="match status" value="1"/>
</dbReference>
<name>A0A2V1DTT9_9PLEO</name>
<dbReference type="InterPro" id="IPR016161">
    <property type="entry name" value="Ald_DH/histidinol_DH"/>
</dbReference>
<dbReference type="FunFam" id="3.40.605.10:FF:000012">
    <property type="entry name" value="NAD-dependent succinate-semialdehyde dehydrogenase"/>
    <property type="match status" value="1"/>
</dbReference>